<feature type="compositionally biased region" description="Low complexity" evidence="2">
    <location>
        <begin position="16"/>
        <end position="26"/>
    </location>
</feature>
<dbReference type="EnsemblPlants" id="Kaladp0068s0098.1.v1.1">
    <property type="protein sequence ID" value="Kaladp0068s0098.1.v1.1"/>
    <property type="gene ID" value="Kaladp0068s0098.v1.1"/>
</dbReference>
<evidence type="ECO:0000313" key="4">
    <source>
        <dbReference type="Proteomes" id="UP000594263"/>
    </source>
</evidence>
<dbReference type="Gramene" id="Kaladp0068s0098.1.v1.1">
    <property type="protein sequence ID" value="Kaladp0068s0098.1.v1.1"/>
    <property type="gene ID" value="Kaladp0068s0098.v1.1"/>
</dbReference>
<proteinExistence type="predicted"/>
<name>A0A7N1A2J0_KALFE</name>
<organism evidence="3 4">
    <name type="scientific">Kalanchoe fedtschenkoi</name>
    <name type="common">Lavender scallops</name>
    <name type="synonym">South American air plant</name>
    <dbReference type="NCBI Taxonomy" id="63787"/>
    <lineage>
        <taxon>Eukaryota</taxon>
        <taxon>Viridiplantae</taxon>
        <taxon>Streptophyta</taxon>
        <taxon>Embryophyta</taxon>
        <taxon>Tracheophyta</taxon>
        <taxon>Spermatophyta</taxon>
        <taxon>Magnoliopsida</taxon>
        <taxon>eudicotyledons</taxon>
        <taxon>Gunneridae</taxon>
        <taxon>Pentapetalae</taxon>
        <taxon>Saxifragales</taxon>
        <taxon>Crassulaceae</taxon>
        <taxon>Kalanchoe</taxon>
    </lineage>
</organism>
<protein>
    <recommendedName>
        <fullName evidence="5">Ripening-regulated protein</fullName>
    </recommendedName>
</protein>
<feature type="region of interest" description="Disordered" evidence="2">
    <location>
        <begin position="128"/>
        <end position="191"/>
    </location>
</feature>
<dbReference type="PANTHER" id="PTHR31762:SF4">
    <property type="entry name" value="COILED-COIL DOMAIN-CONTAINING PROTEIN SCD2"/>
    <property type="match status" value="1"/>
</dbReference>
<evidence type="ECO:0000256" key="1">
    <source>
        <dbReference type="SAM" id="Coils"/>
    </source>
</evidence>
<dbReference type="GO" id="GO:0000911">
    <property type="term" value="P:cytokinesis by cell plate formation"/>
    <property type="evidence" value="ECO:0007669"/>
    <property type="project" value="InterPro"/>
</dbReference>
<dbReference type="AlphaFoldDB" id="A0A7N1A2J0"/>
<keyword evidence="4" id="KW-1185">Reference proteome</keyword>
<evidence type="ECO:0008006" key="5">
    <source>
        <dbReference type="Google" id="ProtNLM"/>
    </source>
</evidence>
<evidence type="ECO:0000256" key="2">
    <source>
        <dbReference type="SAM" id="MobiDB-lite"/>
    </source>
</evidence>
<feature type="compositionally biased region" description="Acidic residues" evidence="2">
    <location>
        <begin position="71"/>
        <end position="80"/>
    </location>
</feature>
<dbReference type="OMA" id="EPQLWEA"/>
<accession>A0A7N1A2J0</accession>
<sequence>MDRRRTESPSYTRQWSGGSSSTGSSSPVMSPAHPHSRLASAAGASTIKRTQNVAAKAAAQRLARVMASQTTDDDDDEDDDLGFRYSAPPPPLPSAYSANVRRNYNNNYNSFASRVNRSPSPALGQNIVENNNSSVRSTSAGRPSVSVRPAPMVPPSRGSLRTPAAIPHMDPPSSGFGRRGFSPSRNEKPQNFGNLKEASALRDELDMLQEENDVITDKLRQAEERRKQAEARAHELEKQVASLGEGVSLEAKLLSRKEAALRQREAALKAAQQNKDGREEEIANLRSEIEHLKEDAASAMEKLQETESEAKALRTMTQRMILTQEELEEVVMKRCWLARYWGLAIELGICADIALSKHEHWSSFAPLPFELVISAGQKAKEESAYSNDSDRGKVVRDLSDLSGEGNIESMLSVEMALRELASLKVEDAVAFALSLSRRSNTFRQNSLDFKSLGDRKFVDASELSQKEAEDILFKEAWLIYFWRRAKAHCVEEDIAEERLAFWISRNGQSPTSHDAVDVERGLVELRKLGIEQQLWEASRKENDAQEATGFDT</sequence>
<keyword evidence="1" id="KW-0175">Coiled coil</keyword>
<feature type="compositionally biased region" description="Low complexity" evidence="2">
    <location>
        <begin position="53"/>
        <end position="67"/>
    </location>
</feature>
<reference evidence="3" key="1">
    <citation type="submission" date="2021-01" db="UniProtKB">
        <authorList>
            <consortium name="EnsemblPlants"/>
        </authorList>
    </citation>
    <scope>IDENTIFICATION</scope>
</reference>
<evidence type="ECO:0000313" key="3">
    <source>
        <dbReference type="EnsemblPlants" id="Kaladp0068s0098.1.v1.1"/>
    </source>
</evidence>
<feature type="coiled-coil region" evidence="1">
    <location>
        <begin position="198"/>
        <end position="316"/>
    </location>
</feature>
<feature type="compositionally biased region" description="Low complexity" evidence="2">
    <location>
        <begin position="171"/>
        <end position="184"/>
    </location>
</feature>
<dbReference type="InterPro" id="IPR040321">
    <property type="entry name" value="SCD2-like"/>
</dbReference>
<feature type="region of interest" description="Disordered" evidence="2">
    <location>
        <begin position="1"/>
        <end position="98"/>
    </location>
</feature>
<dbReference type="Proteomes" id="UP000594263">
    <property type="component" value="Unplaced"/>
</dbReference>
<dbReference type="PANTHER" id="PTHR31762">
    <property type="entry name" value="FAS-BINDING FACTOR-LIKE PROTEIN"/>
    <property type="match status" value="1"/>
</dbReference>
<feature type="compositionally biased region" description="Polar residues" evidence="2">
    <location>
        <begin position="128"/>
        <end position="141"/>
    </location>
</feature>